<proteinExistence type="predicted"/>
<dbReference type="EMBL" id="JAGZGG010000005">
    <property type="protein sequence ID" value="MBS5331643.1"/>
    <property type="molecule type" value="Genomic_DNA"/>
</dbReference>
<keyword evidence="2" id="KW-0472">Membrane</keyword>
<feature type="region of interest" description="Disordered" evidence="1">
    <location>
        <begin position="37"/>
        <end position="70"/>
    </location>
</feature>
<name>A0A943D9P2_9FIRM</name>
<feature type="domain" description="Zinc-ribbon" evidence="3">
    <location>
        <begin position="3"/>
        <end position="24"/>
    </location>
</feature>
<evidence type="ECO:0000256" key="1">
    <source>
        <dbReference type="SAM" id="MobiDB-lite"/>
    </source>
</evidence>
<gene>
    <name evidence="4" type="ORF">KHY36_03830</name>
</gene>
<dbReference type="Pfam" id="PF13240">
    <property type="entry name" value="Zn_Ribbon_1"/>
    <property type="match status" value="1"/>
</dbReference>
<comment type="caution">
    <text evidence="4">The sequence shown here is derived from an EMBL/GenBank/DDBJ whole genome shotgun (WGS) entry which is preliminary data.</text>
</comment>
<evidence type="ECO:0000313" key="4">
    <source>
        <dbReference type="EMBL" id="MBS5331643.1"/>
    </source>
</evidence>
<feature type="compositionally biased region" description="Low complexity" evidence="1">
    <location>
        <begin position="50"/>
        <end position="70"/>
    </location>
</feature>
<dbReference type="InterPro" id="IPR026870">
    <property type="entry name" value="Zinc_ribbon_dom"/>
</dbReference>
<organism evidence="4 5">
    <name type="scientific">Subdoligranulum variabile</name>
    <dbReference type="NCBI Taxonomy" id="214851"/>
    <lineage>
        <taxon>Bacteria</taxon>
        <taxon>Bacillati</taxon>
        <taxon>Bacillota</taxon>
        <taxon>Clostridia</taxon>
        <taxon>Eubacteriales</taxon>
        <taxon>Oscillospiraceae</taxon>
        <taxon>Subdoligranulum</taxon>
    </lineage>
</organism>
<evidence type="ECO:0000259" key="3">
    <source>
        <dbReference type="Pfam" id="PF13240"/>
    </source>
</evidence>
<evidence type="ECO:0000313" key="5">
    <source>
        <dbReference type="Proteomes" id="UP000759273"/>
    </source>
</evidence>
<protein>
    <submittedName>
        <fullName evidence="4">Zinc ribbon domain-containing protein</fullName>
    </submittedName>
</protein>
<accession>A0A943D9P2</accession>
<dbReference type="Proteomes" id="UP000759273">
    <property type="component" value="Unassembled WGS sequence"/>
</dbReference>
<keyword evidence="2" id="KW-0812">Transmembrane</keyword>
<sequence>MICVHCGRDIPNGTKFCPFCGQPVVADQPAGQPAFNIQPGASVRPPQQPPVMGAQQPMGGQPAAATATVTPKAPIDPKKLAVPVAVAAVVIVGGVLIATHKPTVNLNKYITLSAEGYNSIGTLDVEFDTDKLEKDYGKKIAKNFQKAMKNHEEDTYGLSNLAGSMYEGSETSLFVTYCADGSADKTRNLSNGDVVTYTWDGVNEQTKKEAEEMFGVKIKCSDVTYKVSGLTAVNTFDAFDGVEVEFNGISPDGSATVNTLPTAEAAKGLYYTLDEQYNLANGDTVTVTVHSNRDDFSDCIEKYGAIPAATEKTYTVEGLNEYVTDSDGLTDSVLVSLQNQAEDVLNAYIAKSWDSECVTLKGMSYLGYYILTPKNKDNYGVYQDVIILPYQVTSHNHFEDDKGQVYDADVSYYWYIAFRNVSKDADGNIAGGLDDYYTANASFDVKTGLDDGWWEKYWSYDGYQTLDELYSNAVTRNVEDYNHQDNVG</sequence>
<reference evidence="4" key="1">
    <citation type="submission" date="2021-02" db="EMBL/GenBank/DDBJ databases">
        <title>Infant gut strain persistence is associated with maternal origin, phylogeny, and functional potential including surface adhesion and iron acquisition.</title>
        <authorList>
            <person name="Lou Y.C."/>
        </authorList>
    </citation>
    <scope>NUCLEOTIDE SEQUENCE</scope>
    <source>
        <strain evidence="4">L3_101_000M1_dasL3_101_000M1_concoct_87</strain>
    </source>
</reference>
<evidence type="ECO:0000256" key="2">
    <source>
        <dbReference type="SAM" id="Phobius"/>
    </source>
</evidence>
<keyword evidence="2" id="KW-1133">Transmembrane helix</keyword>
<dbReference type="AlphaFoldDB" id="A0A943D9P2"/>
<feature type="transmembrane region" description="Helical" evidence="2">
    <location>
        <begin position="80"/>
        <end position="98"/>
    </location>
</feature>